<dbReference type="VEuPathDB" id="TriTrypDB:TcBrA4_0010240"/>
<keyword evidence="1" id="KW-1133">Transmembrane helix</keyword>
<dbReference type="VEuPathDB" id="TriTrypDB:TcYC6_0083070"/>
<feature type="transmembrane region" description="Helical" evidence="1">
    <location>
        <begin position="123"/>
        <end position="147"/>
    </location>
</feature>
<dbReference type="Pfam" id="PF07344">
    <property type="entry name" value="Amastin"/>
    <property type="match status" value="1"/>
</dbReference>
<organism evidence="2 3">
    <name type="scientific">Trypanosoma cruzi</name>
    <dbReference type="NCBI Taxonomy" id="5693"/>
    <lineage>
        <taxon>Eukaryota</taxon>
        <taxon>Discoba</taxon>
        <taxon>Euglenozoa</taxon>
        <taxon>Kinetoplastea</taxon>
        <taxon>Metakinetoplastina</taxon>
        <taxon>Trypanosomatida</taxon>
        <taxon>Trypanosomatidae</taxon>
        <taxon>Trypanosoma</taxon>
        <taxon>Schizotrypanum</taxon>
    </lineage>
</organism>
<dbReference type="InterPro" id="IPR009944">
    <property type="entry name" value="Amastin"/>
</dbReference>
<dbReference type="VEuPathDB" id="TriTrypDB:C4B63_32g53"/>
<accession>A0A2V2VA44</accession>
<dbReference type="PANTHER" id="PTHR40741">
    <property type="entry name" value="AMASTIN-RELATED"/>
    <property type="match status" value="1"/>
</dbReference>
<feature type="transmembrane region" description="Helical" evidence="1">
    <location>
        <begin position="94"/>
        <end position="116"/>
    </location>
</feature>
<dbReference type="AlphaFoldDB" id="A0A2V2VA44"/>
<feature type="transmembrane region" description="Helical" evidence="1">
    <location>
        <begin position="167"/>
        <end position="193"/>
    </location>
</feature>
<keyword evidence="1" id="KW-0472">Membrane</keyword>
<dbReference type="VEuPathDB" id="TriTrypDB:TcG_05476"/>
<reference evidence="2 3" key="1">
    <citation type="journal article" date="2018" name="Microb. Genom.">
        <title>Expanding an expanded genome: long-read sequencing of Trypanosoma cruzi.</title>
        <authorList>
            <person name="Berna L."/>
            <person name="Rodriguez M."/>
            <person name="Chiribao M.L."/>
            <person name="Parodi-Talice A."/>
            <person name="Pita S."/>
            <person name="Rijo G."/>
            <person name="Alvarez-Valin F."/>
            <person name="Robello C."/>
        </authorList>
    </citation>
    <scope>NUCLEOTIDE SEQUENCE [LARGE SCALE GENOMIC DNA]</scope>
    <source>
        <strain evidence="2 3">Dm28c</strain>
    </source>
</reference>
<comment type="caution">
    <text evidence="2">The sequence shown here is derived from an EMBL/GenBank/DDBJ whole genome shotgun (WGS) entry which is preliminary data.</text>
</comment>
<keyword evidence="1" id="KW-0812">Transmembrane</keyword>
<sequence length="198" mass="22153">MRFTLPLVLESLRLFFALTALVLAVSSLFFPVFICDVCENETDTGNVSVNGEITFWKHSLWPNESVKNESNKLDLVEYFNCRKGKVRIQMVEGIAIIVCVLTGANFSMCIFGFFFGHILFIGLIVYLFLAIGLSACVIGFLLEWYHLGWCEGQPPLVEEGGMSWKYGIGWILMVGVCAASFVGLLLSICFSFFRRKGG</sequence>
<evidence type="ECO:0008006" key="4">
    <source>
        <dbReference type="Google" id="ProtNLM"/>
    </source>
</evidence>
<evidence type="ECO:0000256" key="1">
    <source>
        <dbReference type="SAM" id="Phobius"/>
    </source>
</evidence>
<evidence type="ECO:0000313" key="3">
    <source>
        <dbReference type="Proteomes" id="UP000246121"/>
    </source>
</evidence>
<dbReference type="VEuPathDB" id="TriTrypDB:BCY84_11129"/>
<feature type="transmembrane region" description="Helical" evidence="1">
    <location>
        <begin position="12"/>
        <end position="34"/>
    </location>
</feature>
<proteinExistence type="predicted"/>
<dbReference type="VEuPathDB" id="TriTrypDB:TcCL_NonESM11065"/>
<dbReference type="PANTHER" id="PTHR40741:SF2">
    <property type="entry name" value="AMASTIN"/>
    <property type="match status" value="1"/>
</dbReference>
<dbReference type="VEuPathDB" id="TriTrypDB:TcCLB.511909.30"/>
<dbReference type="VEuPathDB" id="TriTrypDB:C3747_11g546"/>
<evidence type="ECO:0000313" key="2">
    <source>
        <dbReference type="EMBL" id="PWU93249.1"/>
    </source>
</evidence>
<gene>
    <name evidence="2" type="ORF">C4B63_32g53</name>
</gene>
<name>A0A2V2VA44_TRYCR</name>
<protein>
    <recommendedName>
        <fullName evidence="4">Amastin</fullName>
    </recommendedName>
</protein>
<dbReference type="EMBL" id="PRFA01000032">
    <property type="protein sequence ID" value="PWU93249.1"/>
    <property type="molecule type" value="Genomic_DNA"/>
</dbReference>
<dbReference type="VEuPathDB" id="TriTrypDB:TCDM_06965"/>
<dbReference type="Proteomes" id="UP000246121">
    <property type="component" value="Unassembled WGS sequence"/>
</dbReference>